<keyword evidence="4 7" id="KW-0574">Periplasm</keyword>
<dbReference type="STRING" id="1921010.MMIC_P0416"/>
<evidence type="ECO:0000313" key="11">
    <source>
        <dbReference type="EMBL" id="GAV19482.1"/>
    </source>
</evidence>
<keyword evidence="11" id="KW-0413">Isomerase</keyword>
<keyword evidence="6 7" id="KW-0676">Redox-active center</keyword>
<dbReference type="SUPFAM" id="SSF54423">
    <property type="entry name" value="DsbC/DsbG N-terminal domain-like"/>
    <property type="match status" value="1"/>
</dbReference>
<keyword evidence="12" id="KW-1185">Reference proteome</keyword>
<name>A0A1L8CKQ2_9PROT</name>
<proteinExistence type="inferred from homology"/>
<dbReference type="PANTHER" id="PTHR35272:SF3">
    <property type="entry name" value="THIOL:DISULFIDE INTERCHANGE PROTEIN DSBC"/>
    <property type="match status" value="1"/>
</dbReference>
<evidence type="ECO:0000256" key="4">
    <source>
        <dbReference type="ARBA" id="ARBA00022764"/>
    </source>
</evidence>
<dbReference type="GO" id="GO:0042597">
    <property type="term" value="C:periplasmic space"/>
    <property type="evidence" value="ECO:0007669"/>
    <property type="project" value="UniProtKB-SubCell"/>
</dbReference>
<keyword evidence="3 7" id="KW-0732">Signal</keyword>
<evidence type="ECO:0000256" key="1">
    <source>
        <dbReference type="ARBA" id="ARBA00004418"/>
    </source>
</evidence>
<dbReference type="GO" id="GO:0016853">
    <property type="term" value="F:isomerase activity"/>
    <property type="evidence" value="ECO:0007669"/>
    <property type="project" value="UniProtKB-KW"/>
</dbReference>
<evidence type="ECO:0000256" key="3">
    <source>
        <dbReference type="ARBA" id="ARBA00022729"/>
    </source>
</evidence>
<dbReference type="Pfam" id="PF13098">
    <property type="entry name" value="Thioredoxin_2"/>
    <property type="match status" value="1"/>
</dbReference>
<comment type="caution">
    <text evidence="11">The sequence shown here is derived from an EMBL/GenBank/DDBJ whole genome shotgun (WGS) entry which is preliminary data.</text>
</comment>
<evidence type="ECO:0000256" key="6">
    <source>
        <dbReference type="ARBA" id="ARBA00023284"/>
    </source>
</evidence>
<feature type="domain" description="Thioredoxin-like fold" evidence="10">
    <location>
        <begin position="113"/>
        <end position="234"/>
    </location>
</feature>
<dbReference type="AlphaFoldDB" id="A0A1L8CKQ2"/>
<dbReference type="InterPro" id="IPR018950">
    <property type="entry name" value="DiS-bond_isomerase_DsbC/G_N"/>
</dbReference>
<dbReference type="InterPro" id="IPR012336">
    <property type="entry name" value="Thioredoxin-like_fold"/>
</dbReference>
<protein>
    <recommendedName>
        <fullName evidence="7">Thiol:disulfide interchange protein</fullName>
    </recommendedName>
</protein>
<evidence type="ECO:0000313" key="12">
    <source>
        <dbReference type="Proteomes" id="UP000231632"/>
    </source>
</evidence>
<sequence length="239" mass="26539">MNKVMMLIIAMMSANSAMAENMAVDEKTANTIRQALPQTSIANINKTPMKGVYELQIGNRLLYSDAQGRFVIRGGEMLDVLEQKNLTRARLEDINRVDWATLPLEKAIVSGDKKAKKKLAIFTDPDCPYCKGLEKTLKELKGVKVYTFLYPLEQLHPRAKAKSEAIWCSKNRHETLQKVMLEGYKAKEATCKTPIADIAALARKLNITGTPGLIAGDGRRMSGAPRTAKELQDWVSGSQ</sequence>
<feature type="region of interest" description="Disordered" evidence="8">
    <location>
        <begin position="216"/>
        <end position="239"/>
    </location>
</feature>
<comment type="function">
    <text evidence="7">Required for disulfide bond formation in some periplasmic proteins. Acts by transferring its disulfide bond to other proteins and is reduced in the process.</text>
</comment>
<organism evidence="11 12">
    <name type="scientific">Mariprofundus micogutta</name>
    <dbReference type="NCBI Taxonomy" id="1921010"/>
    <lineage>
        <taxon>Bacteria</taxon>
        <taxon>Pseudomonadati</taxon>
        <taxon>Pseudomonadota</taxon>
        <taxon>Candidatius Mariprofundia</taxon>
        <taxon>Mariprofundales</taxon>
        <taxon>Mariprofundaceae</taxon>
        <taxon>Mariprofundus</taxon>
    </lineage>
</organism>
<accession>A0A1L8CKQ2</accession>
<dbReference type="Gene3D" id="3.40.30.10">
    <property type="entry name" value="Glutaredoxin"/>
    <property type="match status" value="1"/>
</dbReference>
<evidence type="ECO:0000256" key="7">
    <source>
        <dbReference type="RuleBase" id="RU364038"/>
    </source>
</evidence>
<dbReference type="InterPro" id="IPR009094">
    <property type="entry name" value="DiS-bond_isomerase_DsbC/G_N_sf"/>
</dbReference>
<dbReference type="EMBL" id="BDFD01000002">
    <property type="protein sequence ID" value="GAV19482.1"/>
    <property type="molecule type" value="Genomic_DNA"/>
</dbReference>
<evidence type="ECO:0000256" key="2">
    <source>
        <dbReference type="ARBA" id="ARBA00009813"/>
    </source>
</evidence>
<evidence type="ECO:0000259" key="9">
    <source>
        <dbReference type="Pfam" id="PF10411"/>
    </source>
</evidence>
<dbReference type="InterPro" id="IPR036249">
    <property type="entry name" value="Thioredoxin-like_sf"/>
</dbReference>
<dbReference type="OrthoDB" id="12976at2"/>
<dbReference type="Pfam" id="PF10411">
    <property type="entry name" value="DsbC_N"/>
    <property type="match status" value="1"/>
</dbReference>
<evidence type="ECO:0000256" key="5">
    <source>
        <dbReference type="ARBA" id="ARBA00023157"/>
    </source>
</evidence>
<dbReference type="InterPro" id="IPR051470">
    <property type="entry name" value="Thiol:disulfide_interchange"/>
</dbReference>
<feature type="chain" id="PRO_5011813116" description="Thiol:disulfide interchange protein" evidence="7">
    <location>
        <begin position="20"/>
        <end position="239"/>
    </location>
</feature>
<reference evidence="11 12" key="1">
    <citation type="journal article" date="2017" name="Arch. Microbiol.">
        <title>Mariprofundus micogutta sp. nov., a novel iron-oxidizing zetaproteobacterium isolated from a deep-sea hydrothermal field at the Bayonnaise knoll of the Izu-Ogasawara arc, and a description of Mariprofundales ord. nov. and Zetaproteobacteria classis nov.</title>
        <authorList>
            <person name="Makita H."/>
            <person name="Tanaka E."/>
            <person name="Mitsunobu S."/>
            <person name="Miyazaki M."/>
            <person name="Nunoura T."/>
            <person name="Uematsu K."/>
            <person name="Takaki Y."/>
            <person name="Nishi S."/>
            <person name="Shimamura S."/>
            <person name="Takai K."/>
        </authorList>
    </citation>
    <scope>NUCLEOTIDE SEQUENCE [LARGE SCALE GENOMIC DNA]</scope>
    <source>
        <strain evidence="11 12">ET2</strain>
    </source>
</reference>
<evidence type="ECO:0000259" key="10">
    <source>
        <dbReference type="Pfam" id="PF13098"/>
    </source>
</evidence>
<dbReference type="PANTHER" id="PTHR35272">
    <property type="entry name" value="THIOL:DISULFIDE INTERCHANGE PROTEIN DSBC-RELATED"/>
    <property type="match status" value="1"/>
</dbReference>
<dbReference type="Proteomes" id="UP000231632">
    <property type="component" value="Unassembled WGS sequence"/>
</dbReference>
<dbReference type="CDD" id="cd03020">
    <property type="entry name" value="DsbA_DsbC_DsbG"/>
    <property type="match status" value="1"/>
</dbReference>
<comment type="subcellular location">
    <subcellularLocation>
        <location evidence="1 7">Periplasm</location>
    </subcellularLocation>
</comment>
<feature type="signal peptide" evidence="7">
    <location>
        <begin position="1"/>
        <end position="19"/>
    </location>
</feature>
<dbReference type="RefSeq" id="WP_072658660.1">
    <property type="nucleotide sequence ID" value="NZ_BDFD01000002.1"/>
</dbReference>
<feature type="domain" description="Disulphide bond isomerase DsbC/G N-terminal" evidence="9">
    <location>
        <begin position="24"/>
        <end position="87"/>
    </location>
</feature>
<dbReference type="Gene3D" id="3.10.450.70">
    <property type="entry name" value="Disulphide bond isomerase, DsbC/G, N-terminal"/>
    <property type="match status" value="1"/>
</dbReference>
<dbReference type="SUPFAM" id="SSF52833">
    <property type="entry name" value="Thioredoxin-like"/>
    <property type="match status" value="1"/>
</dbReference>
<keyword evidence="5" id="KW-1015">Disulfide bond</keyword>
<evidence type="ECO:0000256" key="8">
    <source>
        <dbReference type="SAM" id="MobiDB-lite"/>
    </source>
</evidence>
<gene>
    <name evidence="11" type="ORF">MMIC_P0416</name>
</gene>
<dbReference type="InterPro" id="IPR033954">
    <property type="entry name" value="DiS-bond_Isoase_DsbC/G"/>
</dbReference>
<comment type="similarity">
    <text evidence="2 7">Belongs to the thioredoxin family. DsbC subfamily.</text>
</comment>